<evidence type="ECO:0000313" key="6">
    <source>
        <dbReference type="Proteomes" id="UP001500227"/>
    </source>
</evidence>
<evidence type="ECO:0000313" key="5">
    <source>
        <dbReference type="EMBL" id="GAA5088118.1"/>
    </source>
</evidence>
<dbReference type="Proteomes" id="UP001500227">
    <property type="component" value="Unassembled WGS sequence"/>
</dbReference>
<proteinExistence type="predicted"/>
<evidence type="ECO:0000259" key="4">
    <source>
        <dbReference type="PROSITE" id="PS50949"/>
    </source>
</evidence>
<keyword evidence="1" id="KW-0805">Transcription regulation</keyword>
<keyword evidence="3" id="KW-0804">Transcription</keyword>
<name>A0ABP9M3D2_9BURK</name>
<dbReference type="InterPro" id="IPR036388">
    <property type="entry name" value="WH-like_DNA-bd_sf"/>
</dbReference>
<dbReference type="SUPFAM" id="SSF46785">
    <property type="entry name" value="Winged helix' DNA-binding domain"/>
    <property type="match status" value="1"/>
</dbReference>
<dbReference type="Gene3D" id="1.20.120.530">
    <property type="entry name" value="GntR ligand-binding domain-like"/>
    <property type="match status" value="1"/>
</dbReference>
<evidence type="ECO:0000256" key="2">
    <source>
        <dbReference type="ARBA" id="ARBA00023125"/>
    </source>
</evidence>
<dbReference type="CDD" id="cd07377">
    <property type="entry name" value="WHTH_GntR"/>
    <property type="match status" value="1"/>
</dbReference>
<dbReference type="SMART" id="SM00895">
    <property type="entry name" value="FCD"/>
    <property type="match status" value="1"/>
</dbReference>
<dbReference type="InterPro" id="IPR000524">
    <property type="entry name" value="Tscrpt_reg_HTH_GntR"/>
</dbReference>
<dbReference type="EMBL" id="BAABKD010000008">
    <property type="protein sequence ID" value="GAA5088118.1"/>
    <property type="molecule type" value="Genomic_DNA"/>
</dbReference>
<keyword evidence="6" id="KW-1185">Reference proteome</keyword>
<dbReference type="SUPFAM" id="SSF48008">
    <property type="entry name" value="GntR ligand-binding domain-like"/>
    <property type="match status" value="1"/>
</dbReference>
<gene>
    <name evidence="5" type="ORF">GCM10023337_09320</name>
</gene>
<comment type="caution">
    <text evidence="5">The sequence shown here is derived from an EMBL/GenBank/DDBJ whole genome shotgun (WGS) entry which is preliminary data.</text>
</comment>
<dbReference type="PANTHER" id="PTHR43537">
    <property type="entry name" value="TRANSCRIPTIONAL REGULATOR, GNTR FAMILY"/>
    <property type="match status" value="1"/>
</dbReference>
<dbReference type="PANTHER" id="PTHR43537:SF5">
    <property type="entry name" value="UXU OPERON TRANSCRIPTIONAL REGULATOR"/>
    <property type="match status" value="1"/>
</dbReference>
<protein>
    <submittedName>
        <fullName evidence="5">GntR family transcriptional regulator</fullName>
    </submittedName>
</protein>
<dbReference type="PROSITE" id="PS50949">
    <property type="entry name" value="HTH_GNTR"/>
    <property type="match status" value="1"/>
</dbReference>
<dbReference type="InterPro" id="IPR011711">
    <property type="entry name" value="GntR_C"/>
</dbReference>
<dbReference type="PRINTS" id="PR00035">
    <property type="entry name" value="HTHGNTR"/>
</dbReference>
<reference evidence="6" key="1">
    <citation type="journal article" date="2019" name="Int. J. Syst. Evol. Microbiol.">
        <title>The Global Catalogue of Microorganisms (GCM) 10K type strain sequencing project: providing services to taxonomists for standard genome sequencing and annotation.</title>
        <authorList>
            <consortium name="The Broad Institute Genomics Platform"/>
            <consortium name="The Broad Institute Genome Sequencing Center for Infectious Disease"/>
            <person name="Wu L."/>
            <person name="Ma J."/>
        </authorList>
    </citation>
    <scope>NUCLEOTIDE SEQUENCE [LARGE SCALE GENOMIC DNA]</scope>
    <source>
        <strain evidence="6">JCM 18423</strain>
    </source>
</reference>
<evidence type="ECO:0000256" key="1">
    <source>
        <dbReference type="ARBA" id="ARBA00023015"/>
    </source>
</evidence>
<sequence>MDSFAVVYAPLGQETRTEQVVQRLRGAITSGLLSAEEQLPSESDLARMLGVSTVTVREALNTLRAQGLIDTRRGRHGGSFVCQLEALDQVHLRFFQTLTTEYISDLGEFYCALAARSAWLAAQRATQDEWTLFARLVEQFQAASTAHTRARADMRCMITLISYAQSARLVSQSLQLQNEWMPLTVVLYEKNGIHERLVTDYQQLLKALQRSDATQSRALIEQQIEFMIEQILTIKMQN</sequence>
<keyword evidence="2" id="KW-0238">DNA-binding</keyword>
<dbReference type="InterPro" id="IPR008920">
    <property type="entry name" value="TF_FadR/GntR_C"/>
</dbReference>
<accession>A0ABP9M3D2</accession>
<dbReference type="Gene3D" id="1.10.10.10">
    <property type="entry name" value="Winged helix-like DNA-binding domain superfamily/Winged helix DNA-binding domain"/>
    <property type="match status" value="1"/>
</dbReference>
<organism evidence="5 6">
    <name type="scientific">Paenalcaligenes hermetiae</name>
    <dbReference type="NCBI Taxonomy" id="1157987"/>
    <lineage>
        <taxon>Bacteria</taxon>
        <taxon>Pseudomonadati</taxon>
        <taxon>Pseudomonadota</taxon>
        <taxon>Betaproteobacteria</taxon>
        <taxon>Burkholderiales</taxon>
        <taxon>Alcaligenaceae</taxon>
        <taxon>Paenalcaligenes</taxon>
    </lineage>
</organism>
<dbReference type="SMART" id="SM00345">
    <property type="entry name" value="HTH_GNTR"/>
    <property type="match status" value="1"/>
</dbReference>
<evidence type="ECO:0000256" key="3">
    <source>
        <dbReference type="ARBA" id="ARBA00023163"/>
    </source>
</evidence>
<dbReference type="Pfam" id="PF00392">
    <property type="entry name" value="GntR"/>
    <property type="match status" value="1"/>
</dbReference>
<feature type="domain" description="HTH gntR-type" evidence="4">
    <location>
        <begin position="14"/>
        <end position="84"/>
    </location>
</feature>
<dbReference type="Pfam" id="PF07729">
    <property type="entry name" value="FCD"/>
    <property type="match status" value="1"/>
</dbReference>
<dbReference type="RefSeq" id="WP_300648671.1">
    <property type="nucleotide sequence ID" value="NZ_BAABKD010000008.1"/>
</dbReference>
<dbReference type="InterPro" id="IPR036390">
    <property type="entry name" value="WH_DNA-bd_sf"/>
</dbReference>